<comment type="caution">
    <text evidence="3">The sequence shown here is derived from an EMBL/GenBank/DDBJ whole genome shotgun (WGS) entry which is preliminary data.</text>
</comment>
<reference evidence="3 4" key="1">
    <citation type="submission" date="2020-07" db="EMBL/GenBank/DDBJ databases">
        <authorList>
            <person name="Pothier F. J."/>
        </authorList>
    </citation>
    <scope>NUCLEOTIDE SEQUENCE [LARGE SCALE GENOMIC DNA]</scope>
    <source>
        <strain evidence="3 4">CFBP 7900</strain>
    </source>
</reference>
<proteinExistence type="predicted"/>
<dbReference type="EMBL" id="CAJDKC010000003">
    <property type="protein sequence ID" value="CAD0335838.1"/>
    <property type="molecule type" value="Genomic_DNA"/>
</dbReference>
<keyword evidence="1" id="KW-0472">Membrane</keyword>
<evidence type="ECO:0000313" key="4">
    <source>
        <dbReference type="Proteomes" id="UP000587508"/>
    </source>
</evidence>
<dbReference type="AlphaFoldDB" id="A0A6V7DKA1"/>
<gene>
    <name evidence="2" type="ORF">CFBP7900_22170</name>
    <name evidence="3" type="ORF">CFBP7900_22290</name>
</gene>
<dbReference type="EMBL" id="CAJDKC010000003">
    <property type="protein sequence ID" value="CAD0335828.1"/>
    <property type="molecule type" value="Genomic_DNA"/>
</dbReference>
<evidence type="ECO:0000256" key="1">
    <source>
        <dbReference type="SAM" id="Phobius"/>
    </source>
</evidence>
<accession>A0A6V7DKA1</accession>
<keyword evidence="1" id="KW-1133">Transmembrane helix</keyword>
<keyword evidence="1" id="KW-0812">Transmembrane</keyword>
<evidence type="ECO:0000313" key="2">
    <source>
        <dbReference type="EMBL" id="CAD0335828.1"/>
    </source>
</evidence>
<dbReference type="EMBL" id="CAJDKC010000003">
    <property type="protein sequence ID" value="CAD0336049.1"/>
    <property type="molecule type" value="Genomic_DNA"/>
</dbReference>
<sequence>MKILACVEYDTTTNTCTSQAWMDQPGLIPPLPVEQGLLLSGYMVTIAMSAWGFKALRRFLNPRI</sequence>
<evidence type="ECO:0000313" key="3">
    <source>
        <dbReference type="EMBL" id="CAD0336038.1"/>
    </source>
</evidence>
<dbReference type="RefSeq" id="WP_043889606.1">
    <property type="nucleotide sequence ID" value="NZ_CAJDKC010000003.1"/>
</dbReference>
<dbReference type="Proteomes" id="UP000587508">
    <property type="component" value="Unassembled WGS sequence"/>
</dbReference>
<organism evidence="3 4">
    <name type="scientific">Xanthomonas hortorum pv. carotae</name>
    <dbReference type="NCBI Taxonomy" id="487904"/>
    <lineage>
        <taxon>Bacteria</taxon>
        <taxon>Pseudomonadati</taxon>
        <taxon>Pseudomonadota</taxon>
        <taxon>Gammaproteobacteria</taxon>
        <taxon>Lysobacterales</taxon>
        <taxon>Lysobacteraceae</taxon>
        <taxon>Xanthomonas</taxon>
    </lineage>
</organism>
<protein>
    <submittedName>
        <fullName evidence="3">Uncharacterized protein</fullName>
    </submittedName>
</protein>
<dbReference type="EMBL" id="CAJDKC010000003">
    <property type="protein sequence ID" value="CAD0336038.1"/>
    <property type="molecule type" value="Genomic_DNA"/>
</dbReference>
<name>A0A6V7DKA1_9XANT</name>
<feature type="transmembrane region" description="Helical" evidence="1">
    <location>
        <begin position="37"/>
        <end position="56"/>
    </location>
</feature>